<dbReference type="GO" id="GO:0016787">
    <property type="term" value="F:hydrolase activity"/>
    <property type="evidence" value="ECO:0007669"/>
    <property type="project" value="UniProtKB-KW"/>
</dbReference>
<dbReference type="EC" id="3.1.1.-" evidence="3"/>
<dbReference type="InterPro" id="IPR050309">
    <property type="entry name" value="Type-B_Carboxylest/Lipase"/>
</dbReference>
<evidence type="ECO:0000259" key="4">
    <source>
        <dbReference type="Pfam" id="PF00135"/>
    </source>
</evidence>
<evidence type="ECO:0000256" key="1">
    <source>
        <dbReference type="ARBA" id="ARBA00005964"/>
    </source>
</evidence>
<dbReference type="Gene3D" id="3.40.50.1820">
    <property type="entry name" value="alpha/beta hydrolase"/>
    <property type="match status" value="1"/>
</dbReference>
<dbReference type="InterPro" id="IPR019819">
    <property type="entry name" value="Carboxylesterase_B_CS"/>
</dbReference>
<dbReference type="AlphaFoldDB" id="A0A9X0AY78"/>
<dbReference type="InterPro" id="IPR029058">
    <property type="entry name" value="AB_hydrolase_fold"/>
</dbReference>
<organism evidence="5 6">
    <name type="scientific">Sclerotinia nivalis</name>
    <dbReference type="NCBI Taxonomy" id="352851"/>
    <lineage>
        <taxon>Eukaryota</taxon>
        <taxon>Fungi</taxon>
        <taxon>Dikarya</taxon>
        <taxon>Ascomycota</taxon>
        <taxon>Pezizomycotina</taxon>
        <taxon>Leotiomycetes</taxon>
        <taxon>Helotiales</taxon>
        <taxon>Sclerotiniaceae</taxon>
        <taxon>Sclerotinia</taxon>
    </lineage>
</organism>
<dbReference type="EMBL" id="JAPEIS010000001">
    <property type="protein sequence ID" value="KAJ8070900.1"/>
    <property type="molecule type" value="Genomic_DNA"/>
</dbReference>
<keyword evidence="6" id="KW-1185">Reference proteome</keyword>
<comment type="caution">
    <text evidence="5">The sequence shown here is derived from an EMBL/GenBank/DDBJ whole genome shotgun (WGS) entry which is preliminary data.</text>
</comment>
<dbReference type="Pfam" id="PF00135">
    <property type="entry name" value="COesterase"/>
    <property type="match status" value="1"/>
</dbReference>
<keyword evidence="3" id="KW-0732">Signal</keyword>
<protein>
    <recommendedName>
        <fullName evidence="3">Carboxylic ester hydrolase</fullName>
        <ecNumber evidence="3">3.1.1.-</ecNumber>
    </recommendedName>
</protein>
<dbReference type="Proteomes" id="UP001152300">
    <property type="component" value="Unassembled WGS sequence"/>
</dbReference>
<dbReference type="PROSITE" id="PS00941">
    <property type="entry name" value="CARBOXYLESTERASE_B_2"/>
    <property type="match status" value="1"/>
</dbReference>
<evidence type="ECO:0000256" key="3">
    <source>
        <dbReference type="RuleBase" id="RU361235"/>
    </source>
</evidence>
<evidence type="ECO:0000313" key="6">
    <source>
        <dbReference type="Proteomes" id="UP001152300"/>
    </source>
</evidence>
<dbReference type="PROSITE" id="PS00122">
    <property type="entry name" value="CARBOXYLESTERASE_B_1"/>
    <property type="match status" value="1"/>
</dbReference>
<gene>
    <name evidence="5" type="ORF">OCU04_001259</name>
</gene>
<comment type="similarity">
    <text evidence="1 3">Belongs to the type-B carboxylesterase/lipase family.</text>
</comment>
<reference evidence="5" key="1">
    <citation type="submission" date="2022-11" db="EMBL/GenBank/DDBJ databases">
        <title>Genome Resource of Sclerotinia nivalis Strain SnTB1, a Plant Pathogen Isolated from American Ginseng.</title>
        <authorList>
            <person name="Fan S."/>
        </authorList>
    </citation>
    <scope>NUCLEOTIDE SEQUENCE</scope>
    <source>
        <strain evidence="5">SnTB1</strain>
    </source>
</reference>
<feature type="signal peptide" evidence="3">
    <location>
        <begin position="1"/>
        <end position="22"/>
    </location>
</feature>
<accession>A0A9X0AY78</accession>
<evidence type="ECO:0000256" key="2">
    <source>
        <dbReference type="ARBA" id="ARBA00022801"/>
    </source>
</evidence>
<keyword evidence="2 3" id="KW-0378">Hydrolase</keyword>
<dbReference type="OrthoDB" id="408631at2759"/>
<feature type="domain" description="Carboxylesterase type B" evidence="4">
    <location>
        <begin position="31"/>
        <end position="542"/>
    </location>
</feature>
<dbReference type="InterPro" id="IPR002018">
    <property type="entry name" value="CarbesteraseB"/>
</dbReference>
<feature type="chain" id="PRO_5041019107" description="Carboxylic ester hydrolase" evidence="3">
    <location>
        <begin position="23"/>
        <end position="602"/>
    </location>
</feature>
<dbReference type="SUPFAM" id="SSF53474">
    <property type="entry name" value="alpha/beta-Hydrolases"/>
    <property type="match status" value="1"/>
</dbReference>
<dbReference type="PANTHER" id="PTHR11559">
    <property type="entry name" value="CARBOXYLESTERASE"/>
    <property type="match status" value="1"/>
</dbReference>
<proteinExistence type="inferred from homology"/>
<evidence type="ECO:0000313" key="5">
    <source>
        <dbReference type="EMBL" id="KAJ8070900.1"/>
    </source>
</evidence>
<dbReference type="InterPro" id="IPR019826">
    <property type="entry name" value="Carboxylesterase_B_AS"/>
</dbReference>
<name>A0A9X0AY78_9HELO</name>
<sequence length="602" mass="65918">MMFLHRDLISFLSLCAPSLVAAIPTARTVVPTVTVQNGTYAGLHNSYYNQDFFLGVPYAQPPVNDLRFRVPQSLNESWTTSKSATEYPRFCVGYGSDDFGHEVDEDCLYLNIIRPASIPKNASLPVAFWIHGGGFYQGGSADARYNLSYIVQNSVEMGSPMIGVSIQYRLSAWGFLGGSEMLESGNTNLGFRDQRLAMQWVHENIGHFGGDKKKVTIWGESAGAASVGAQLLAYNGRNDHLFRAAISQSGGPAVLFFPTAYYNAYNSTTPQTLFQTLVANTTCAYTLGSNTTSTTSLQCLRSLTFSDLNAALNTTSSGFGPFSPYIDHDFIADYPSKQLAAGKFVKVPYLIGTNTDEGTAFGSGYGPNGNGVNSDSEFISMLNSTGLPPSSNASFSIQTLYPNNQSVGIPSLEMYPDLFTPSNPLTATWGLQSRRVCAYIGDLIMHAPRRLTSLSWKKFNIPIYTYRFDVLVNGVPQNMGATHFQEVAFVFNNTRGCGYQTNPFANVTEGYFTLAKEMSRRWVGFVTRLVPDEGGVKWPNYAGEWGRGRGISFLGLGGVLLRWMGLGGRGSGFLWSIVWMFMGSRWEGEGGGKEVLCKDEVR</sequence>